<comment type="caution">
    <text evidence="2">The sequence shown here is derived from an EMBL/GenBank/DDBJ whole genome shotgun (WGS) entry which is preliminary data.</text>
</comment>
<dbReference type="Proteomes" id="UP001174839">
    <property type="component" value="Unassembled WGS sequence"/>
</dbReference>
<keyword evidence="1" id="KW-0472">Membrane</keyword>
<keyword evidence="1" id="KW-0812">Transmembrane</keyword>
<evidence type="ECO:0000313" key="3">
    <source>
        <dbReference type="Proteomes" id="UP001174839"/>
    </source>
</evidence>
<accession>A0ABT7WIC3</accession>
<feature type="transmembrane region" description="Helical" evidence="1">
    <location>
        <begin position="165"/>
        <end position="185"/>
    </location>
</feature>
<protein>
    <submittedName>
        <fullName evidence="2">Uncharacterized protein</fullName>
    </submittedName>
</protein>
<keyword evidence="3" id="KW-1185">Reference proteome</keyword>
<organism evidence="2 3">
    <name type="scientific">Robiginitalea aurantiaca</name>
    <dbReference type="NCBI Taxonomy" id="3056915"/>
    <lineage>
        <taxon>Bacteria</taxon>
        <taxon>Pseudomonadati</taxon>
        <taxon>Bacteroidota</taxon>
        <taxon>Flavobacteriia</taxon>
        <taxon>Flavobacteriales</taxon>
        <taxon>Flavobacteriaceae</taxon>
        <taxon>Robiginitalea</taxon>
    </lineage>
</organism>
<sequence length="568" mass="65150">MKNSIPYQNPISLLKSSHRTIQLLSVIMSLLIVNLFTGCSYFKIKGVREEDQKSKLTWLQEFNQADKFIVLHQDGVSLQLQNAQIDPLNYELKGVLKELPAAHTYKRPLEIGEGQRYKKSVQSPLNEVHLYLNNEISMTPGNSLSIPITSIEKIGYSEADVVREVANIFGIVVGSLALISVIVALTKSSCPFIYVDNGQQWAFQGELYPGNIYEKAQKTNYLKLPDLVSKDGFYNLQITNELLEIQHTDEVVLEVVDHPDSVTVGMDPSGTLYTIADPAPPIKAIADGDYDILQKVISTDDLLAAFNTPAQYSDNKRRIDLWFEHDRLQTDAKLVLNVKNSLWLDYVMGQFYEQFGSYFPAFQENRQSTSMEEAYQWREDQSLPLSVYVNKGDKWELQHTLYAVGPLKFQELVLPIDLEGLGDEPLMVRLQSGFMFWELDKVSIDYSQNLSVRKIEVLPSYAVDNYKRDVNQLLKEPDQQYLTQTEVGDWVEIKYQSPPKFGEDRTVFLRNKGYYTYVRDFKGDPDFAELRKFKKPGYFTSFSETSYHELLQAIMKTNTEMITSDESY</sequence>
<reference evidence="2" key="1">
    <citation type="submission" date="2023-06" db="EMBL/GenBank/DDBJ databases">
        <title>Robiginitalea aurantiacus sp. nov. and Algoriphagus sediminis sp. nov., isolated from coastal sediment.</title>
        <authorList>
            <person name="Zhou Z.Y."/>
            <person name="An J."/>
            <person name="Jia Y.W."/>
            <person name="Du Z.J."/>
        </authorList>
    </citation>
    <scope>NUCLEOTIDE SEQUENCE</scope>
    <source>
        <strain evidence="2">M39</strain>
    </source>
</reference>
<dbReference type="RefSeq" id="WP_289726025.1">
    <property type="nucleotide sequence ID" value="NZ_JAUDUY010000012.1"/>
</dbReference>
<proteinExistence type="predicted"/>
<gene>
    <name evidence="2" type="ORF">QU605_14380</name>
</gene>
<evidence type="ECO:0000256" key="1">
    <source>
        <dbReference type="SAM" id="Phobius"/>
    </source>
</evidence>
<name>A0ABT7WIC3_9FLAO</name>
<feature type="transmembrane region" description="Helical" evidence="1">
    <location>
        <begin position="20"/>
        <end position="42"/>
    </location>
</feature>
<dbReference type="EMBL" id="JAUDUY010000012">
    <property type="protein sequence ID" value="MDM9632661.1"/>
    <property type="molecule type" value="Genomic_DNA"/>
</dbReference>
<evidence type="ECO:0000313" key="2">
    <source>
        <dbReference type="EMBL" id="MDM9632661.1"/>
    </source>
</evidence>
<keyword evidence="1" id="KW-1133">Transmembrane helix</keyword>